<gene>
    <name evidence="15" type="ORF">NP493_94g03022</name>
</gene>
<proteinExistence type="inferred from homology"/>
<comment type="caution">
    <text evidence="15">The sequence shown here is derived from an EMBL/GenBank/DDBJ whole genome shotgun (WGS) entry which is preliminary data.</text>
</comment>
<dbReference type="GO" id="GO:0039502">
    <property type="term" value="P:symbiont-mediated suppression of host type I interferon-mediated signaling pathway"/>
    <property type="evidence" value="ECO:0007669"/>
    <property type="project" value="UniProtKB-KW"/>
</dbReference>
<evidence type="ECO:0000256" key="10">
    <source>
        <dbReference type="ARBA" id="ARBA00023258"/>
    </source>
</evidence>
<comment type="subunit">
    <text evidence="4">Interacts (via C-terminus) with host PPP1CB.</text>
</comment>
<keyword evidence="10" id="KW-0922">Interferon antiviral system evasion</keyword>
<keyword evidence="16" id="KW-1185">Reference proteome</keyword>
<dbReference type="EMBL" id="JAODUO010000094">
    <property type="protein sequence ID" value="KAK2189909.1"/>
    <property type="molecule type" value="Genomic_DNA"/>
</dbReference>
<dbReference type="InterPro" id="IPR051254">
    <property type="entry name" value="PPP1R15"/>
</dbReference>
<dbReference type="GO" id="GO:0051246">
    <property type="term" value="P:regulation of protein metabolic process"/>
    <property type="evidence" value="ECO:0007669"/>
    <property type="project" value="UniProtKB-ARBA"/>
</dbReference>
<dbReference type="PANTHER" id="PTHR16489:SF12">
    <property type="entry name" value="GH11727P"/>
    <property type="match status" value="1"/>
</dbReference>
<comment type="function">
    <text evidence="1">Interacts with the host phosphatase PP1 catalytic subunit (PPP1CB) and recruits it to dephosphorylate EIF2S1/eIF2alpha and therefore restores the host translation that has been shut-down by the host. Also inhibits the EIF2S1/eIF2alpha-ATF4-DDIT3/CHOP pathway.</text>
</comment>
<keyword evidence="9" id="KW-0426">Late protein</keyword>
<evidence type="ECO:0000313" key="16">
    <source>
        <dbReference type="Proteomes" id="UP001209878"/>
    </source>
</evidence>
<organism evidence="15 16">
    <name type="scientific">Ridgeia piscesae</name>
    <name type="common">Tubeworm</name>
    <dbReference type="NCBI Taxonomy" id="27915"/>
    <lineage>
        <taxon>Eukaryota</taxon>
        <taxon>Metazoa</taxon>
        <taxon>Spiralia</taxon>
        <taxon>Lophotrochozoa</taxon>
        <taxon>Annelida</taxon>
        <taxon>Polychaeta</taxon>
        <taxon>Sedentaria</taxon>
        <taxon>Canalipalpata</taxon>
        <taxon>Sabellida</taxon>
        <taxon>Siboglinidae</taxon>
        <taxon>Ridgeia</taxon>
    </lineage>
</organism>
<sequence length="333" mass="37416">MLDRKHDGTNCAVGAFVEDNSNCSLLPHSPVKLGCSRPNKMVDANLSALTRPCSSCEVANSQRITTSTPCVVQDLSSDENKGKKHKKTRPSAKKRRRLKQKREPDNQAPSGIGSRSRTAEHQISDKIGKDNLHVTMTDHHVDHTMEDNLVVISGISFNCRNDFVMSPDVSSDSDSDDMDGGFVDMDDADALWDSFTNGIQLDSMSFQFTCTISASPSALFSDVDFGTSSRVHDANKKWNESYQETGVVSSTAEDIQNRKVHFPVRETDLTEVHELTEWPEACTEARRGCWEEIARDRQRFGRRIQGVEELIGFCLTQAHRDIVYETRFLDYFK</sequence>
<evidence type="ECO:0000256" key="8">
    <source>
        <dbReference type="ARBA" id="ARBA00022830"/>
    </source>
</evidence>
<evidence type="ECO:0000256" key="11">
    <source>
        <dbReference type="ARBA" id="ARBA00023280"/>
    </source>
</evidence>
<dbReference type="Pfam" id="PF10488">
    <property type="entry name" value="PP1c_bdg"/>
    <property type="match status" value="1"/>
</dbReference>
<feature type="compositionally biased region" description="Basic and acidic residues" evidence="13">
    <location>
        <begin position="117"/>
        <end position="131"/>
    </location>
</feature>
<dbReference type="GO" id="GO:0019888">
    <property type="term" value="F:protein phosphatase regulator activity"/>
    <property type="evidence" value="ECO:0007669"/>
    <property type="project" value="TreeGrafter"/>
</dbReference>
<evidence type="ECO:0000256" key="3">
    <source>
        <dbReference type="ARBA" id="ARBA00010161"/>
    </source>
</evidence>
<keyword evidence="8" id="KW-1114">Inhibition of host interferon signaling pathway by virus</keyword>
<keyword evidence="6" id="KW-0945">Host-virus interaction</keyword>
<evidence type="ECO:0000313" key="15">
    <source>
        <dbReference type="EMBL" id="KAK2189909.1"/>
    </source>
</evidence>
<feature type="compositionally biased region" description="Polar residues" evidence="13">
    <location>
        <begin position="107"/>
        <end position="116"/>
    </location>
</feature>
<keyword evidence="11" id="KW-0899">Viral immunoevasion</keyword>
<dbReference type="GO" id="GO:0034976">
    <property type="term" value="P:response to endoplasmic reticulum stress"/>
    <property type="evidence" value="ECO:0007669"/>
    <property type="project" value="TreeGrafter"/>
</dbReference>
<evidence type="ECO:0000256" key="4">
    <source>
        <dbReference type="ARBA" id="ARBA00011204"/>
    </source>
</evidence>
<name>A0AAD9UHQ1_RIDPI</name>
<accession>A0AAD9UHQ1</accession>
<feature type="region of interest" description="Disordered" evidence="13">
    <location>
        <begin position="74"/>
        <end position="131"/>
    </location>
</feature>
<reference evidence="15" key="1">
    <citation type="journal article" date="2023" name="Mol. Biol. Evol.">
        <title>Third-Generation Sequencing Reveals the Adaptive Role of the Epigenome in Three Deep-Sea Polychaetes.</title>
        <authorList>
            <person name="Perez M."/>
            <person name="Aroh O."/>
            <person name="Sun Y."/>
            <person name="Lan Y."/>
            <person name="Juniper S.K."/>
            <person name="Young C.R."/>
            <person name="Angers B."/>
            <person name="Qian P.Y."/>
        </authorList>
    </citation>
    <scope>NUCLEOTIDE SEQUENCE</scope>
    <source>
        <strain evidence="15">R07B-5</strain>
    </source>
</reference>
<evidence type="ECO:0000256" key="9">
    <source>
        <dbReference type="ARBA" id="ARBA00022921"/>
    </source>
</evidence>
<evidence type="ECO:0000256" key="13">
    <source>
        <dbReference type="SAM" id="MobiDB-lite"/>
    </source>
</evidence>
<dbReference type="AlphaFoldDB" id="A0AAD9UHQ1"/>
<evidence type="ECO:0000256" key="1">
    <source>
        <dbReference type="ARBA" id="ARBA00003756"/>
    </source>
</evidence>
<evidence type="ECO:0000256" key="6">
    <source>
        <dbReference type="ARBA" id="ARBA00022581"/>
    </source>
</evidence>
<dbReference type="PANTHER" id="PTHR16489">
    <property type="entry name" value="GH11727P"/>
    <property type="match status" value="1"/>
</dbReference>
<protein>
    <recommendedName>
        <fullName evidence="5">Protein DP71L</fullName>
    </recommendedName>
    <alternativeName>
        <fullName evidence="12">MyD116 homolog</fullName>
    </alternativeName>
</protein>
<keyword evidence="7" id="KW-1090">Inhibition of host innate immune response by virus</keyword>
<evidence type="ECO:0000256" key="2">
    <source>
        <dbReference type="ARBA" id="ARBA00007512"/>
    </source>
</evidence>
<comment type="similarity">
    <text evidence="3">Belongs to the PPP1R15 family.</text>
</comment>
<dbReference type="Proteomes" id="UP001209878">
    <property type="component" value="Unassembled WGS sequence"/>
</dbReference>
<evidence type="ECO:0000256" key="12">
    <source>
        <dbReference type="ARBA" id="ARBA00031298"/>
    </source>
</evidence>
<dbReference type="GO" id="GO:0005783">
    <property type="term" value="C:endoplasmic reticulum"/>
    <property type="evidence" value="ECO:0007669"/>
    <property type="project" value="TreeGrafter"/>
</dbReference>
<feature type="compositionally biased region" description="Basic residues" evidence="13">
    <location>
        <begin position="82"/>
        <end position="100"/>
    </location>
</feature>
<comment type="similarity">
    <text evidence="2">Belongs to the asfivirus DP71L family.</text>
</comment>
<evidence type="ECO:0000259" key="14">
    <source>
        <dbReference type="Pfam" id="PF10488"/>
    </source>
</evidence>
<evidence type="ECO:0000256" key="7">
    <source>
        <dbReference type="ARBA" id="ARBA00022632"/>
    </source>
</evidence>
<dbReference type="InterPro" id="IPR019523">
    <property type="entry name" value="Prot_Pase1_reg-su15A/B_C"/>
</dbReference>
<evidence type="ECO:0000256" key="5">
    <source>
        <dbReference type="ARBA" id="ARBA00019072"/>
    </source>
</evidence>
<dbReference type="GO" id="GO:0000164">
    <property type="term" value="C:protein phosphatase type 1 complex"/>
    <property type="evidence" value="ECO:0007669"/>
    <property type="project" value="TreeGrafter"/>
</dbReference>
<feature type="domain" description="Protein phosphatase 1 regulatory subunit 15A/B C-terminal" evidence="14">
    <location>
        <begin position="160"/>
        <end position="324"/>
    </location>
</feature>